<evidence type="ECO:0000313" key="2">
    <source>
        <dbReference type="EMBL" id="KAK0721764.1"/>
    </source>
</evidence>
<accession>A0AA40ATK3</accession>
<dbReference type="AlphaFoldDB" id="A0AA40ATK3"/>
<dbReference type="RefSeq" id="XP_060297688.1">
    <property type="nucleotide sequence ID" value="XM_060445073.1"/>
</dbReference>
<protein>
    <submittedName>
        <fullName evidence="2">Uncharacterized protein</fullName>
    </submittedName>
</protein>
<keyword evidence="1" id="KW-0732">Signal</keyword>
<comment type="caution">
    <text evidence="2">The sequence shown here is derived from an EMBL/GenBank/DDBJ whole genome shotgun (WGS) entry which is preliminary data.</text>
</comment>
<sequence length="100" mass="10793">MVNIANIAIAVMAAAVTTEATFTKACNQPYDVCGWTLTSGKFGYDQLTLQQAVIAGGQDPNNGNLVYNSLYGCRENGTIIWKWLCDKGCQPAVTFNDYCG</sequence>
<dbReference type="GeneID" id="85328343"/>
<dbReference type="Proteomes" id="UP001172101">
    <property type="component" value="Unassembled WGS sequence"/>
</dbReference>
<name>A0AA40ATK3_9PEZI</name>
<reference evidence="2" key="1">
    <citation type="submission" date="2023-06" db="EMBL/GenBank/DDBJ databases">
        <title>Genome-scale phylogeny and comparative genomics of the fungal order Sordariales.</title>
        <authorList>
            <consortium name="Lawrence Berkeley National Laboratory"/>
            <person name="Hensen N."/>
            <person name="Bonometti L."/>
            <person name="Westerberg I."/>
            <person name="Brannstrom I.O."/>
            <person name="Guillou S."/>
            <person name="Cros-Aarteil S."/>
            <person name="Calhoun S."/>
            <person name="Haridas S."/>
            <person name="Kuo A."/>
            <person name="Mondo S."/>
            <person name="Pangilinan J."/>
            <person name="Riley R."/>
            <person name="LaButti K."/>
            <person name="Andreopoulos B."/>
            <person name="Lipzen A."/>
            <person name="Chen C."/>
            <person name="Yanf M."/>
            <person name="Daum C."/>
            <person name="Ng V."/>
            <person name="Clum A."/>
            <person name="Steindorff A."/>
            <person name="Ohm R."/>
            <person name="Martin F."/>
            <person name="Silar P."/>
            <person name="Natvig D."/>
            <person name="Lalanne C."/>
            <person name="Gautier V."/>
            <person name="Ament-velasquez S.L."/>
            <person name="Kruys A."/>
            <person name="Hutchinson M.I."/>
            <person name="Powell A.J."/>
            <person name="Barry K."/>
            <person name="Miller A.N."/>
            <person name="Grigoriev I.V."/>
            <person name="Debuchy R."/>
            <person name="Gladieux P."/>
            <person name="Thoren M.H."/>
            <person name="Johannesson H."/>
        </authorList>
    </citation>
    <scope>NUCLEOTIDE SEQUENCE</scope>
    <source>
        <strain evidence="2">SMH2392-1A</strain>
    </source>
</reference>
<feature type="chain" id="PRO_5041215920" evidence="1">
    <location>
        <begin position="21"/>
        <end position="100"/>
    </location>
</feature>
<evidence type="ECO:0000256" key="1">
    <source>
        <dbReference type="SAM" id="SignalP"/>
    </source>
</evidence>
<feature type="signal peptide" evidence="1">
    <location>
        <begin position="1"/>
        <end position="20"/>
    </location>
</feature>
<organism evidence="2 3">
    <name type="scientific">Lasiosphaeria miniovina</name>
    <dbReference type="NCBI Taxonomy" id="1954250"/>
    <lineage>
        <taxon>Eukaryota</taxon>
        <taxon>Fungi</taxon>
        <taxon>Dikarya</taxon>
        <taxon>Ascomycota</taxon>
        <taxon>Pezizomycotina</taxon>
        <taxon>Sordariomycetes</taxon>
        <taxon>Sordariomycetidae</taxon>
        <taxon>Sordariales</taxon>
        <taxon>Lasiosphaeriaceae</taxon>
        <taxon>Lasiosphaeria</taxon>
    </lineage>
</organism>
<proteinExistence type="predicted"/>
<gene>
    <name evidence="2" type="ORF">B0T26DRAFT_749249</name>
</gene>
<keyword evidence="3" id="KW-1185">Reference proteome</keyword>
<evidence type="ECO:0000313" key="3">
    <source>
        <dbReference type="Proteomes" id="UP001172101"/>
    </source>
</evidence>
<dbReference type="EMBL" id="JAUIRO010000003">
    <property type="protein sequence ID" value="KAK0721764.1"/>
    <property type="molecule type" value="Genomic_DNA"/>
</dbReference>